<dbReference type="RefSeq" id="WP_305009666.1">
    <property type="nucleotide sequence ID" value="NZ_JAUQSX010000001.1"/>
</dbReference>
<feature type="region of interest" description="Disordered" evidence="1">
    <location>
        <begin position="77"/>
        <end position="99"/>
    </location>
</feature>
<keyword evidence="3" id="KW-1185">Reference proteome</keyword>
<feature type="region of interest" description="Disordered" evidence="1">
    <location>
        <begin position="277"/>
        <end position="298"/>
    </location>
</feature>
<comment type="caution">
    <text evidence="2">The sequence shown here is derived from an EMBL/GenBank/DDBJ whole genome shotgun (WGS) entry which is preliminary data.</text>
</comment>
<organism evidence="2 3">
    <name type="scientific">Hymenobacter mellowenesis</name>
    <dbReference type="NCBI Taxonomy" id="3063995"/>
    <lineage>
        <taxon>Bacteria</taxon>
        <taxon>Pseudomonadati</taxon>
        <taxon>Bacteroidota</taxon>
        <taxon>Cytophagia</taxon>
        <taxon>Cytophagales</taxon>
        <taxon>Hymenobacteraceae</taxon>
        <taxon>Hymenobacter</taxon>
    </lineage>
</organism>
<accession>A0ABT9A565</accession>
<evidence type="ECO:0000256" key="1">
    <source>
        <dbReference type="SAM" id="MobiDB-lite"/>
    </source>
</evidence>
<reference evidence="2" key="1">
    <citation type="submission" date="2023-07" db="EMBL/GenBank/DDBJ databases">
        <authorList>
            <person name="Kim M.K."/>
        </authorList>
    </citation>
    <scope>NUCLEOTIDE SEQUENCE</scope>
    <source>
        <strain evidence="2">M29</strain>
    </source>
</reference>
<gene>
    <name evidence="2" type="ORF">Q5H92_01285</name>
</gene>
<dbReference type="Proteomes" id="UP001167796">
    <property type="component" value="Unassembled WGS sequence"/>
</dbReference>
<name>A0ABT9A565_9BACT</name>
<evidence type="ECO:0008006" key="4">
    <source>
        <dbReference type="Google" id="ProtNLM"/>
    </source>
</evidence>
<dbReference type="EMBL" id="JAUQSX010000001">
    <property type="protein sequence ID" value="MDO7844974.1"/>
    <property type="molecule type" value="Genomic_DNA"/>
</dbReference>
<evidence type="ECO:0000313" key="2">
    <source>
        <dbReference type="EMBL" id="MDO7844974.1"/>
    </source>
</evidence>
<protein>
    <recommendedName>
        <fullName evidence="4">TonB C-terminal domain-containing protein</fullName>
    </recommendedName>
</protein>
<evidence type="ECO:0000313" key="3">
    <source>
        <dbReference type="Proteomes" id="UP001167796"/>
    </source>
</evidence>
<proteinExistence type="predicted"/>
<sequence length="624" mass="67018">MTHRYFRFLPGLLILQLAACSTDQPSERSAARHQSTPKPAVTAADAVAATSASAGTGAVPGPAAAPAAEMPVAVGRQMVGPPASPSRKTPRPLAYHSAKLPKARPTTFANAVVDTAADELEGIDALGLPAPSLPDGLNSFLLSGLPPVQEFTVRPGRDTLLIGRQGTQLHVPADAWDVPALSGPVRVQLREFYSIADMVLAGLGTTANRDLLETGGMLHVAATSETGKPVALRQGQRLGLRMPTPAIKPDMRLFRGETVGRRSPNWVLDSLAHDATAASSRHASATRRRRREKYDRSRRIPKDQWPVYSLGSKRLNRAILEGTRYQTSTVARLRRGRAQSDEERAAVKSYNRKARSSGAGKLRRYAAVEFVVDTTGRVLSPKVRPGCDADLAAPVLAVVAKLQAWKPARYAQWEPGKNGRGGQLRWKLKPAMGLVEVGITPAGTILVSPTWDANATMGLLMTQQAARQRAIYLAKVEAQVARRDSILRSGGQLSATDLAGPTAESLFYEFGSAGLGWVNCDRFVESRQPLVRFAVKAPVRNAQVMLVFREMRCMVAGAAGPGAASILFDKLPSGANVTIVAIRWEEGKALLATLPTTVSARPYVAALDYRPVTMVELQQALARL</sequence>